<name>A0ABU7Z0I2_9GAMM</name>
<protein>
    <submittedName>
        <fullName evidence="1">Uncharacterized protein</fullName>
    </submittedName>
</protein>
<evidence type="ECO:0000313" key="1">
    <source>
        <dbReference type="EMBL" id="MEG3184668.1"/>
    </source>
</evidence>
<dbReference type="EMBL" id="JAXGFP010000006">
    <property type="protein sequence ID" value="MEG3184668.1"/>
    <property type="molecule type" value="Genomic_DNA"/>
</dbReference>
<accession>A0ABU7Z0I2</accession>
<sequence length="122" mass="13115">MAGNAASISSFYGYPRRDDIKLRLVNAVGGGTRRLPYAREVTHQEGYGHKIIPAHSGIPHRFEECEYACPPPPARPASARFGSASSGAGAMMSRWSCNARQDTGRLLGAGAMTIAWPQRGRA</sequence>
<dbReference type="RefSeq" id="WP_332617415.1">
    <property type="nucleotide sequence ID" value="NZ_JAXGFP010000006.1"/>
</dbReference>
<comment type="caution">
    <text evidence="1">The sequence shown here is derived from an EMBL/GenBank/DDBJ whole genome shotgun (WGS) entry which is preliminary data.</text>
</comment>
<reference evidence="1 2" key="1">
    <citation type="journal article" date="2016" name="Int. J. Syst. Evol. Microbiol.">
        <title>Lysobacter erysipheiresistens sp. nov., an antagonist of powdery mildew, isolated from tobacco-cultivated soil.</title>
        <authorList>
            <person name="Xie B."/>
            <person name="Li T."/>
            <person name="Lin X."/>
            <person name="Wang C.J."/>
            <person name="Chen Y.J."/>
            <person name="Liu W.J."/>
            <person name="Zhao Z.W."/>
        </authorList>
    </citation>
    <scope>NUCLEOTIDE SEQUENCE [LARGE SCALE GENOMIC DNA]</scope>
    <source>
        <strain evidence="1 2">RS-LYSO-3</strain>
    </source>
</reference>
<keyword evidence="2" id="KW-1185">Reference proteome</keyword>
<dbReference type="Proteomes" id="UP001355056">
    <property type="component" value="Unassembled WGS sequence"/>
</dbReference>
<organism evidence="1 2">
    <name type="scientific">Novilysobacter erysipheiresistens</name>
    <dbReference type="NCBI Taxonomy" id="1749332"/>
    <lineage>
        <taxon>Bacteria</taxon>
        <taxon>Pseudomonadati</taxon>
        <taxon>Pseudomonadota</taxon>
        <taxon>Gammaproteobacteria</taxon>
        <taxon>Lysobacterales</taxon>
        <taxon>Lysobacteraceae</taxon>
        <taxon>Novilysobacter</taxon>
    </lineage>
</organism>
<evidence type="ECO:0000313" key="2">
    <source>
        <dbReference type="Proteomes" id="UP001355056"/>
    </source>
</evidence>
<gene>
    <name evidence="1" type="ORF">SNE34_11670</name>
</gene>
<proteinExistence type="predicted"/>